<keyword evidence="6 8" id="KW-0560">Oxidoreductase</keyword>
<reference evidence="8 9" key="1">
    <citation type="submission" date="2024-07" db="EMBL/GenBank/DDBJ databases">
        <authorList>
            <person name="Lee S."/>
            <person name="Kang M."/>
        </authorList>
    </citation>
    <scope>NUCLEOTIDE SEQUENCE [LARGE SCALE GENOMIC DNA]</scope>
    <source>
        <strain evidence="8 9">DS6</strain>
    </source>
</reference>
<evidence type="ECO:0000256" key="7">
    <source>
        <dbReference type="ARBA" id="ARBA00023033"/>
    </source>
</evidence>
<dbReference type="EC" id="1.14.13.-" evidence="8"/>
<proteinExistence type="inferred from homology"/>
<dbReference type="InterPro" id="IPR050775">
    <property type="entry name" value="FAD-binding_Monooxygenases"/>
</dbReference>
<comment type="similarity">
    <text evidence="2">Belongs to the FAD-binding monooxygenase family.</text>
</comment>
<dbReference type="InterPro" id="IPR036188">
    <property type="entry name" value="FAD/NAD-bd_sf"/>
</dbReference>
<evidence type="ECO:0000313" key="8">
    <source>
        <dbReference type="EMBL" id="MEX0427684.1"/>
    </source>
</evidence>
<keyword evidence="5" id="KW-0521">NADP</keyword>
<evidence type="ECO:0000256" key="6">
    <source>
        <dbReference type="ARBA" id="ARBA00023002"/>
    </source>
</evidence>
<accession>A0ABV3SYZ1</accession>
<keyword evidence="4" id="KW-0274">FAD</keyword>
<dbReference type="RefSeq" id="WP_367993304.1">
    <property type="nucleotide sequence ID" value="NZ_JBFPJR010000012.1"/>
</dbReference>
<evidence type="ECO:0000256" key="2">
    <source>
        <dbReference type="ARBA" id="ARBA00010139"/>
    </source>
</evidence>
<dbReference type="PANTHER" id="PTHR43098:SF3">
    <property type="entry name" value="L-ORNITHINE N(5)-MONOOXYGENASE-RELATED"/>
    <property type="match status" value="1"/>
</dbReference>
<dbReference type="EMBL" id="JBFPJR010000012">
    <property type="protein sequence ID" value="MEX0427684.1"/>
    <property type="molecule type" value="Genomic_DNA"/>
</dbReference>
<evidence type="ECO:0000256" key="3">
    <source>
        <dbReference type="ARBA" id="ARBA00022630"/>
    </source>
</evidence>
<evidence type="ECO:0000256" key="4">
    <source>
        <dbReference type="ARBA" id="ARBA00022827"/>
    </source>
</evidence>
<sequence length="542" mass="59943">MSTTTIPEQRDVIIIGAGIAGLYMLHTCRTLGLDAVVLERGDGVGGTWYWNRYPGARCDVESLDYSYSFDDDLQQEWRWAEKYATQPEILAYLDHVADRFDLRRDIRLAANVVSAEFDERTEGWTVDTEDGRRFTATYVVAATGVLSQPKVPSFPGQDDFRGTVLVSSQWPSDGFDFTGKRVAVIGAGSTGIQITPLVAEQAEQVFVMQRTPSYSIPAYNRLLTDEEFAAAVAEYPERRRTARTTLLGVDTRNPNVSTFELPEAEVRAAYQRNFDYGGPMKLLTTFNDPIVDQRANDVAAAFLAERIRERVGDPELAERLIPDYPVGSRRLCVDTDYYETLRRDDVALVDLREAPIVTFTESGIRTADAEYAVDVIVLATGFDAITGALRAIDPRGRYGASLRRKWDEYPASYLGVMVAGFPNLFTITGPLSPSVNSNMFVAIEQHVEFIARLLEHAVDRGHALVEATVKAEEGWIAHAAEVANMTVFPLADSWYTGANIAGKASAVMPYLGGIGGYQQVIDEIADDDFRGFKVSERALASA</sequence>
<comment type="caution">
    <text evidence="8">The sequence shown here is derived from an EMBL/GenBank/DDBJ whole genome shotgun (WGS) entry which is preliminary data.</text>
</comment>
<keyword evidence="7 8" id="KW-0503">Monooxygenase</keyword>
<dbReference type="InterPro" id="IPR020946">
    <property type="entry name" value="Flavin_mOase-like"/>
</dbReference>
<evidence type="ECO:0000256" key="1">
    <source>
        <dbReference type="ARBA" id="ARBA00001974"/>
    </source>
</evidence>
<dbReference type="PRINTS" id="PR00411">
    <property type="entry name" value="PNDRDTASEI"/>
</dbReference>
<dbReference type="GO" id="GO:0004497">
    <property type="term" value="F:monooxygenase activity"/>
    <property type="evidence" value="ECO:0007669"/>
    <property type="project" value="UniProtKB-KW"/>
</dbReference>
<dbReference type="Pfam" id="PF00743">
    <property type="entry name" value="FMO-like"/>
    <property type="match status" value="1"/>
</dbReference>
<dbReference type="Gene3D" id="3.50.50.60">
    <property type="entry name" value="FAD/NAD(P)-binding domain"/>
    <property type="match status" value="2"/>
</dbReference>
<keyword evidence="3" id="KW-0285">Flavoprotein</keyword>
<dbReference type="Proteomes" id="UP001556631">
    <property type="component" value="Unassembled WGS sequence"/>
</dbReference>
<comment type="cofactor">
    <cofactor evidence="1">
        <name>FAD</name>
        <dbReference type="ChEBI" id="CHEBI:57692"/>
    </cofactor>
</comment>
<keyword evidence="9" id="KW-1185">Reference proteome</keyword>
<name>A0ABV3SYZ1_9ACTN</name>
<evidence type="ECO:0000313" key="9">
    <source>
        <dbReference type="Proteomes" id="UP001556631"/>
    </source>
</evidence>
<protein>
    <submittedName>
        <fullName evidence="8">Flavin-containing monooxygenase</fullName>
        <ecNumber evidence="8">1.14.13.-</ecNumber>
    </submittedName>
</protein>
<evidence type="ECO:0000256" key="5">
    <source>
        <dbReference type="ARBA" id="ARBA00022857"/>
    </source>
</evidence>
<dbReference type="SUPFAM" id="SSF51905">
    <property type="entry name" value="FAD/NAD(P)-binding domain"/>
    <property type="match status" value="2"/>
</dbReference>
<gene>
    <name evidence="8" type="ORF">AB3X52_08640</name>
</gene>
<organism evidence="8 9">
    <name type="scientific">Nocardioides eburneus</name>
    <dbReference type="NCBI Taxonomy" id="3231482"/>
    <lineage>
        <taxon>Bacteria</taxon>
        <taxon>Bacillati</taxon>
        <taxon>Actinomycetota</taxon>
        <taxon>Actinomycetes</taxon>
        <taxon>Propionibacteriales</taxon>
        <taxon>Nocardioidaceae</taxon>
        <taxon>Nocardioides</taxon>
    </lineage>
</organism>
<dbReference type="PANTHER" id="PTHR43098">
    <property type="entry name" value="L-ORNITHINE N(5)-MONOOXYGENASE-RELATED"/>
    <property type="match status" value="1"/>
</dbReference>